<dbReference type="AlphaFoldDB" id="A0A1A8J9U6"/>
<gene>
    <name evidence="2" type="primary">Nfu_g_1_003018</name>
</gene>
<feature type="non-terminal residue" evidence="2">
    <location>
        <position position="53"/>
    </location>
</feature>
<proteinExistence type="predicted"/>
<dbReference type="EMBL" id="HAED01019821">
    <property type="protein sequence ID" value="SBR06313.1"/>
    <property type="molecule type" value="Transcribed_RNA"/>
</dbReference>
<name>A0A1A8J9U6_NOTKU</name>
<keyword evidence="1" id="KW-0732">Signal</keyword>
<reference evidence="2" key="1">
    <citation type="submission" date="2016-05" db="EMBL/GenBank/DDBJ databases">
        <authorList>
            <person name="Lavstsen T."/>
            <person name="Jespersen J.S."/>
        </authorList>
    </citation>
    <scope>NUCLEOTIDE SEQUENCE</scope>
    <source>
        <tissue evidence="2">Brain</tissue>
    </source>
</reference>
<evidence type="ECO:0000256" key="1">
    <source>
        <dbReference type="SAM" id="SignalP"/>
    </source>
</evidence>
<organism evidence="2">
    <name type="scientific">Nothobranchius kuhntae</name>
    <name type="common">Beira killifish</name>
    <dbReference type="NCBI Taxonomy" id="321403"/>
    <lineage>
        <taxon>Eukaryota</taxon>
        <taxon>Metazoa</taxon>
        <taxon>Chordata</taxon>
        <taxon>Craniata</taxon>
        <taxon>Vertebrata</taxon>
        <taxon>Euteleostomi</taxon>
        <taxon>Actinopterygii</taxon>
        <taxon>Neopterygii</taxon>
        <taxon>Teleostei</taxon>
        <taxon>Neoteleostei</taxon>
        <taxon>Acanthomorphata</taxon>
        <taxon>Ovalentaria</taxon>
        <taxon>Atherinomorphae</taxon>
        <taxon>Cyprinodontiformes</taxon>
        <taxon>Nothobranchiidae</taxon>
        <taxon>Nothobranchius</taxon>
    </lineage>
</organism>
<accession>A0A1A8J9U6</accession>
<protein>
    <submittedName>
        <fullName evidence="2">Uncharacterized protein</fullName>
    </submittedName>
</protein>
<sequence>MHGGWIIRKSLVCFVFLLCDVIFGDTCNESESFHTFPRLQFPCAIMDLRALVI</sequence>
<evidence type="ECO:0000313" key="2">
    <source>
        <dbReference type="EMBL" id="SBR06313.1"/>
    </source>
</evidence>
<reference evidence="2" key="2">
    <citation type="submission" date="2016-06" db="EMBL/GenBank/DDBJ databases">
        <title>The genome of a short-lived fish provides insights into sex chromosome evolution and the genetic control of aging.</title>
        <authorList>
            <person name="Reichwald K."/>
            <person name="Felder M."/>
            <person name="Petzold A."/>
            <person name="Koch P."/>
            <person name="Groth M."/>
            <person name="Platzer M."/>
        </authorList>
    </citation>
    <scope>NUCLEOTIDE SEQUENCE</scope>
    <source>
        <tissue evidence="2">Brain</tissue>
    </source>
</reference>
<feature type="signal peptide" evidence="1">
    <location>
        <begin position="1"/>
        <end position="24"/>
    </location>
</feature>
<feature type="chain" id="PRO_5008372717" evidence="1">
    <location>
        <begin position="25"/>
        <end position="53"/>
    </location>
</feature>